<dbReference type="EMBL" id="HBIC01040392">
    <property type="protein sequence ID" value="CAE0291881.1"/>
    <property type="molecule type" value="Transcribed_RNA"/>
</dbReference>
<keyword evidence="1" id="KW-0175">Coiled coil</keyword>
<feature type="coiled-coil region" evidence="1">
    <location>
        <begin position="59"/>
        <end position="90"/>
    </location>
</feature>
<organism evidence="2">
    <name type="scientific">Spumella elongata</name>
    <dbReference type="NCBI Taxonomy" id="89044"/>
    <lineage>
        <taxon>Eukaryota</taxon>
        <taxon>Sar</taxon>
        <taxon>Stramenopiles</taxon>
        <taxon>Ochrophyta</taxon>
        <taxon>Chrysophyceae</taxon>
        <taxon>Chromulinales</taxon>
        <taxon>Chromulinaceae</taxon>
        <taxon>Spumella</taxon>
    </lineage>
</organism>
<dbReference type="AlphaFoldDB" id="A0A7S3MC69"/>
<evidence type="ECO:0000256" key="1">
    <source>
        <dbReference type="SAM" id="Coils"/>
    </source>
</evidence>
<proteinExistence type="predicted"/>
<evidence type="ECO:0000313" key="2">
    <source>
        <dbReference type="EMBL" id="CAE0291881.1"/>
    </source>
</evidence>
<gene>
    <name evidence="2" type="ORF">SELO1098_LOCUS20727</name>
</gene>
<sequence>MSEFNVVELSKRLFASQTLPDREMTGVPRYVDKMVPKNRRETIQEKVFDYCNEDDTDLFQINEEQKEELRAALEEDNETEISQVQLYTNESNNSSLVYIKTDDCYCNVELLLVVCPEHWCAVISNSFHPVVETNLFHYEGSRELDRDFGVDVDRSTFDALLLAAERHFEEFCIFRHDDDAVCEFREAAEEDGDDE</sequence>
<accession>A0A7S3MC69</accession>
<reference evidence="2" key="1">
    <citation type="submission" date="2021-01" db="EMBL/GenBank/DDBJ databases">
        <authorList>
            <person name="Corre E."/>
            <person name="Pelletier E."/>
            <person name="Niang G."/>
            <person name="Scheremetjew M."/>
            <person name="Finn R."/>
            <person name="Kale V."/>
            <person name="Holt S."/>
            <person name="Cochrane G."/>
            <person name="Meng A."/>
            <person name="Brown T."/>
            <person name="Cohen L."/>
        </authorList>
    </citation>
    <scope>NUCLEOTIDE SEQUENCE</scope>
    <source>
        <strain evidence="2">CCAP 955/1</strain>
    </source>
</reference>
<protein>
    <submittedName>
        <fullName evidence="2">Uncharacterized protein</fullName>
    </submittedName>
</protein>
<name>A0A7S3MC69_9STRA</name>